<sequence>MSQPEVPYVCQWATPELAADLIAGRATLADDANWVQSGAASPAEYVEWANHVCGMACLKMVLTHRDGTAPPLLELARRSLPYGAYVRDGERIKGLIYAPFVEFVREQFALTAEVRVNLDEHQLPPLLEQHRYFIASVHPSIRQPASQPPSRGGHLVLVFAADRHSVTFHNPSGDSLASRQKVTMSLADFGRFFAGRGIAIA</sequence>
<dbReference type="STRING" id="47917.AV650_15065"/>
<proteinExistence type="predicted"/>
<name>A0A0F7HES1_SERFO</name>
<protein>
    <submittedName>
        <fullName evidence="1">Uncharacterized protein</fullName>
    </submittedName>
</protein>
<dbReference type="EMBL" id="CABEEZ010000154">
    <property type="protein sequence ID" value="VTR58848.1"/>
    <property type="molecule type" value="Genomic_DNA"/>
</dbReference>
<dbReference type="RefSeq" id="WP_024486129.1">
    <property type="nucleotide sequence ID" value="NZ_CAMKUH010000020.1"/>
</dbReference>
<dbReference type="GeneID" id="30322401"/>
<reference evidence="1" key="1">
    <citation type="submission" date="2019-05" db="EMBL/GenBank/DDBJ databases">
        <authorList>
            <consortium name="Pathogen Informatics"/>
        </authorList>
    </citation>
    <scope>NUCLEOTIDE SEQUENCE [LARGE SCALE GENOMIC DNA]</scope>
    <source>
        <strain evidence="1">NCTC12965</strain>
    </source>
</reference>
<organism evidence="1">
    <name type="scientific">Serratia fonticola</name>
    <dbReference type="NCBI Taxonomy" id="47917"/>
    <lineage>
        <taxon>Bacteria</taxon>
        <taxon>Pseudomonadati</taxon>
        <taxon>Pseudomonadota</taxon>
        <taxon>Gammaproteobacteria</taxon>
        <taxon>Enterobacterales</taxon>
        <taxon>Yersiniaceae</taxon>
        <taxon>Serratia</taxon>
    </lineage>
</organism>
<evidence type="ECO:0000313" key="1">
    <source>
        <dbReference type="EMBL" id="VTR58848.1"/>
    </source>
</evidence>
<dbReference type="Gene3D" id="3.90.70.10">
    <property type="entry name" value="Cysteine proteinases"/>
    <property type="match status" value="1"/>
</dbReference>
<dbReference type="AlphaFoldDB" id="A0A0F7HES1"/>
<gene>
    <name evidence="1" type="ORF">NCTC12965_07832</name>
</gene>
<accession>A0A0F7HES1</accession>
<dbReference type="KEGG" id="sfw:WN53_19695"/>